<dbReference type="OrthoDB" id="2318209at2"/>
<keyword evidence="1" id="KW-0732">Signal</keyword>
<proteinExistence type="predicted"/>
<feature type="signal peptide" evidence="1">
    <location>
        <begin position="1"/>
        <end position="24"/>
    </location>
</feature>
<feature type="chain" id="PRO_5014679112" description="BIG2 domain-containing protein" evidence="1">
    <location>
        <begin position="25"/>
        <end position="642"/>
    </location>
</feature>
<dbReference type="Proteomes" id="UP000235649">
    <property type="component" value="Unassembled WGS sequence"/>
</dbReference>
<evidence type="ECO:0000256" key="1">
    <source>
        <dbReference type="SAM" id="SignalP"/>
    </source>
</evidence>
<gene>
    <name evidence="2" type="ORF">CBP76_02320</name>
</gene>
<organism evidence="2 3">
    <name type="scientific">Companilactobacillus nuruki</name>
    <dbReference type="NCBI Taxonomy" id="1993540"/>
    <lineage>
        <taxon>Bacteria</taxon>
        <taxon>Bacillati</taxon>
        <taxon>Bacillota</taxon>
        <taxon>Bacilli</taxon>
        <taxon>Lactobacillales</taxon>
        <taxon>Lactobacillaceae</taxon>
        <taxon>Companilactobacillus</taxon>
    </lineage>
</organism>
<dbReference type="AlphaFoldDB" id="A0A2N7AW63"/>
<sequence>MMKRKILISILLSMILIFTTTSLDRNTSKENSTSEVISKIIPENITAEAAVTPYHEPTADPVILLFIWLTSGYDLQPENQYTYVNNPKTLYTDAGRSVLDVLLGLTDTPHYTWYQSTDGVTWTQMSSQTGKNLTVTPNKVGTVYYQQRTQWYTLFATALSPTVYSKVAFVTTFDAPVKATSLKVTADSNYLYNNQENAATTFARATPTPINATGNVTWSIDDTSLATIDSKTGLVTANTNKKSGTVKVTGTMTNHDGTSVTDSVNIKIGGGLDDQTVTEGQKATFSIQGKFDQKPTSVVWHRVSTSGQDTVVDNSGNNMTYTTPTTTASDNGSKYYAVITITSGSSTSTITTNQALLTVNKNVTPAVTVTNTIFNNSYNDHDSGNTTINNVAKGDKVSYHANLNDTNTNSSMTKATFSLTIPVNSTVEGLKVNNQDYHDYTVTSDTENMYITINNLNFSSSKQLTIQLDTTIGDTLTSNFVSKSSLSGFDNSNNNVVTTKGQNTNLNFANNSIVLKANDWDYGNINAYTYQKLINRNKLASSPLEVTDNRREKKALKLYLAQSLPFKSGQNELPSELRYYQNDGTYNILNSEGTLVSETVEGESLNSVNWEDSEGPQLYINNVITAPGNYSTSLEWSLVESI</sequence>
<evidence type="ECO:0000313" key="3">
    <source>
        <dbReference type="Proteomes" id="UP000235649"/>
    </source>
</evidence>
<accession>A0A2N7AW63</accession>
<keyword evidence="3" id="KW-1185">Reference proteome</keyword>
<name>A0A2N7AW63_9LACO</name>
<protein>
    <recommendedName>
        <fullName evidence="4">BIG2 domain-containing protein</fullName>
    </recommendedName>
</protein>
<comment type="caution">
    <text evidence="2">The sequence shown here is derived from an EMBL/GenBank/DDBJ whole genome shotgun (WGS) entry which is preliminary data.</text>
</comment>
<evidence type="ECO:0000313" key="2">
    <source>
        <dbReference type="EMBL" id="PMD72990.1"/>
    </source>
</evidence>
<dbReference type="Gene3D" id="2.60.40.1080">
    <property type="match status" value="1"/>
</dbReference>
<reference evidence="2 3" key="1">
    <citation type="submission" date="2017-05" db="EMBL/GenBank/DDBJ databases">
        <title>Lactobacillus nurukis nov., sp. nov., isolated from nuruk.</title>
        <authorList>
            <person name="Kim S.-J."/>
        </authorList>
    </citation>
    <scope>NUCLEOTIDE SEQUENCE [LARGE SCALE GENOMIC DNA]</scope>
    <source>
        <strain evidence="2 3">SYF10-1a</strain>
    </source>
</reference>
<dbReference type="RefSeq" id="WP_102195322.1">
    <property type="nucleotide sequence ID" value="NZ_NIPR01000005.1"/>
</dbReference>
<dbReference type="EMBL" id="NIPR01000005">
    <property type="protein sequence ID" value="PMD72990.1"/>
    <property type="molecule type" value="Genomic_DNA"/>
</dbReference>
<dbReference type="SUPFAM" id="SSF49373">
    <property type="entry name" value="Invasin/intimin cell-adhesion fragments"/>
    <property type="match status" value="1"/>
</dbReference>
<dbReference type="InterPro" id="IPR008964">
    <property type="entry name" value="Invasin/intimin_cell_adhesion"/>
</dbReference>
<evidence type="ECO:0008006" key="4">
    <source>
        <dbReference type="Google" id="ProtNLM"/>
    </source>
</evidence>